<feature type="compositionally biased region" description="Basic and acidic residues" evidence="1">
    <location>
        <begin position="1"/>
        <end position="10"/>
    </location>
</feature>
<evidence type="ECO:0000256" key="1">
    <source>
        <dbReference type="SAM" id="MobiDB-lite"/>
    </source>
</evidence>
<name>A0A7S7YF16_9VIRU</name>
<reference evidence="2 3" key="1">
    <citation type="submission" date="2020-09" db="EMBL/GenBank/DDBJ databases">
        <authorList>
            <person name="Zhang R."/>
            <person name="Garcia K."/>
            <person name="Ogata H."/>
        </authorList>
    </citation>
    <scope>NUCLEOTIDE SEQUENCE [LARGE SCALE GENOMIC DNA]</scope>
    <source>
        <strain evidence="3">stheno</strain>
    </source>
</reference>
<evidence type="ECO:0000313" key="2">
    <source>
        <dbReference type="EMBL" id="QPB44570.1"/>
    </source>
</evidence>
<protein>
    <submittedName>
        <fullName evidence="2">VLTF-2 transcription factor</fullName>
    </submittedName>
</protein>
<evidence type="ECO:0000313" key="3">
    <source>
        <dbReference type="Proteomes" id="UP001162098"/>
    </source>
</evidence>
<dbReference type="EMBL" id="MW018138">
    <property type="protein sequence ID" value="QPB44570.1"/>
    <property type="molecule type" value="Genomic_DNA"/>
</dbReference>
<accession>A0A7S7YF16</accession>
<sequence>MAARPPHDSGARGSRPRMTVPKFSMPKCFVPNGDGSLPITGGGSHMDAMLQQAVRAGVQAKHRDSSRPLLVRALNVRKRSRSDAKISGDGDGAMPSAADAADAFLASLLQPSPADPPPAKRVKMIPLVSHSEESLQKMLTVGRHRCMWDLGEFEGLPVTTPTRHLPRTDQYRVRGIYCSPACAKAAILSSCDAMREMRLTWFCDMMRRHYGIGYRKRIVPAPPREALDILGGPYTLEEFRSKSEMGICSIVVNGAFVLEEVQIGELDSKSARAHVEWIKNSRAAAVAALKQPSPAVAVAVAGTNISVKQEPVDSATLAPATPTGILPRNGAMSAADWFMKLAPPQ</sequence>
<organism evidence="2 3">
    <name type="scientific">Medusavirus stheno T3</name>
    <dbReference type="NCBI Taxonomy" id="3069717"/>
    <lineage>
        <taxon>Viruses</taxon>
        <taxon>Varidnaviria</taxon>
        <taxon>Bamfordvirae</taxon>
        <taxon>Nucleocytoviricota</taxon>
        <taxon>Megaviricetes</taxon>
        <taxon>Mamonoviridae</taxon>
        <taxon>Medusavirus</taxon>
        <taxon>Medusavirus sthenus</taxon>
    </lineage>
</organism>
<proteinExistence type="predicted"/>
<dbReference type="Proteomes" id="UP001162098">
    <property type="component" value="Segment"/>
</dbReference>
<feature type="region of interest" description="Disordered" evidence="1">
    <location>
        <begin position="1"/>
        <end position="25"/>
    </location>
</feature>
<keyword evidence="3" id="KW-1185">Reference proteome</keyword>
<dbReference type="KEGG" id="vg:80543766"/>